<proteinExistence type="predicted"/>
<organism evidence="1 2">
    <name type="scientific">Panagrolaimus sp. ES5</name>
    <dbReference type="NCBI Taxonomy" id="591445"/>
    <lineage>
        <taxon>Eukaryota</taxon>
        <taxon>Metazoa</taxon>
        <taxon>Ecdysozoa</taxon>
        <taxon>Nematoda</taxon>
        <taxon>Chromadorea</taxon>
        <taxon>Rhabditida</taxon>
        <taxon>Tylenchina</taxon>
        <taxon>Panagrolaimomorpha</taxon>
        <taxon>Panagrolaimoidea</taxon>
        <taxon>Panagrolaimidae</taxon>
        <taxon>Panagrolaimus</taxon>
    </lineage>
</organism>
<evidence type="ECO:0000313" key="2">
    <source>
        <dbReference type="WBParaSite" id="ES5_v2.g23430.t1"/>
    </source>
</evidence>
<dbReference type="WBParaSite" id="ES5_v2.g23430.t1">
    <property type="protein sequence ID" value="ES5_v2.g23430.t1"/>
    <property type="gene ID" value="ES5_v2.g23430"/>
</dbReference>
<reference evidence="2" key="1">
    <citation type="submission" date="2022-11" db="UniProtKB">
        <authorList>
            <consortium name="WormBaseParasite"/>
        </authorList>
    </citation>
    <scope>IDENTIFICATION</scope>
</reference>
<evidence type="ECO:0000313" key="1">
    <source>
        <dbReference type="Proteomes" id="UP000887579"/>
    </source>
</evidence>
<dbReference type="Proteomes" id="UP000887579">
    <property type="component" value="Unplaced"/>
</dbReference>
<name>A0AC34G124_9BILA</name>
<sequence>MPLYSQQLPPENCIYKMQAKRFKVFESQDVEAGHFDVTFELEGRKLHAHKMFLTSVSEPLDAWLSTRWTKKDEVIKISDYSFNDFYEFLHFLYTGDCKITEDNVFALTDMAEFYGIEYLKGFCDIFLSVTKSLLEAANVYNWAENRVKKEKADDATNFNLLEAIKAELSTILPLEKGFLLSPAEMYRIFKIREEPFKTVVELAERQALKKQEMSSDTASFDLVDSVKADLACVVPHVKFYEMDKSFLTNFVAAKGIISEYQANHVYDTRGKPVFWDYA</sequence>
<accession>A0AC34G124</accession>
<protein>
    <submittedName>
        <fullName evidence="2">BTB domain-containing protein</fullName>
    </submittedName>
</protein>